<keyword evidence="9 11" id="KW-0472">Membrane</keyword>
<evidence type="ECO:0000256" key="3">
    <source>
        <dbReference type="ARBA" id="ARBA00004651"/>
    </source>
</evidence>
<evidence type="ECO:0000313" key="13">
    <source>
        <dbReference type="EMBL" id="MBB4105144.1"/>
    </source>
</evidence>
<dbReference type="Pfam" id="PF13091">
    <property type="entry name" value="PLDc_2"/>
    <property type="match status" value="2"/>
</dbReference>
<evidence type="ECO:0000256" key="6">
    <source>
        <dbReference type="ARBA" id="ARBA00022525"/>
    </source>
</evidence>
<dbReference type="Gene3D" id="3.30.870.10">
    <property type="entry name" value="Endonuclease Chain A"/>
    <property type="match status" value="2"/>
</dbReference>
<keyword evidence="8 11" id="KW-1133">Transmembrane helix</keyword>
<evidence type="ECO:0000256" key="1">
    <source>
        <dbReference type="ARBA" id="ARBA00003145"/>
    </source>
</evidence>
<dbReference type="GO" id="GO:0008808">
    <property type="term" value="F:cardiolipin synthase activity"/>
    <property type="evidence" value="ECO:0007669"/>
    <property type="project" value="TreeGrafter"/>
</dbReference>
<dbReference type="InterPro" id="IPR001736">
    <property type="entry name" value="PLipase_D/transphosphatidylase"/>
</dbReference>
<evidence type="ECO:0000259" key="12">
    <source>
        <dbReference type="PROSITE" id="PS50035"/>
    </source>
</evidence>
<keyword evidence="7 11" id="KW-0812">Transmembrane</keyword>
<reference evidence="13 14" key="1">
    <citation type="submission" date="2020-08" db="EMBL/GenBank/DDBJ databases">
        <title>Genomic Encyclopedia of Type Strains, Phase IV (KMG-IV): sequencing the most valuable type-strain genomes for metagenomic binning, comparative biology and taxonomic classification.</title>
        <authorList>
            <person name="Goeker M."/>
        </authorList>
    </citation>
    <scope>NUCLEOTIDE SEQUENCE [LARGE SCALE GENOMIC DNA]</scope>
    <source>
        <strain evidence="13 14">DSM 26385</strain>
    </source>
</reference>
<dbReference type="CDD" id="cd09157">
    <property type="entry name" value="PLDc_CLS_unchar2_1"/>
    <property type="match status" value="1"/>
</dbReference>
<evidence type="ECO:0000256" key="5">
    <source>
        <dbReference type="ARBA" id="ARBA00022475"/>
    </source>
</evidence>
<proteinExistence type="predicted"/>
<dbReference type="Proteomes" id="UP000584824">
    <property type="component" value="Unassembled WGS sequence"/>
</dbReference>
<feature type="transmembrane region" description="Helical" evidence="11">
    <location>
        <begin position="58"/>
        <end position="79"/>
    </location>
</feature>
<dbReference type="PANTHER" id="PTHR21248:SF22">
    <property type="entry name" value="PHOSPHOLIPASE D"/>
    <property type="match status" value="1"/>
</dbReference>
<organism evidence="13 14">
    <name type="scientific">Allorhizobium borbori</name>
    <dbReference type="NCBI Taxonomy" id="485907"/>
    <lineage>
        <taxon>Bacteria</taxon>
        <taxon>Pseudomonadati</taxon>
        <taxon>Pseudomonadota</taxon>
        <taxon>Alphaproteobacteria</taxon>
        <taxon>Hyphomicrobiales</taxon>
        <taxon>Rhizobiaceae</taxon>
        <taxon>Rhizobium/Agrobacterium group</taxon>
        <taxon>Allorhizobium</taxon>
    </lineage>
</organism>
<evidence type="ECO:0000256" key="8">
    <source>
        <dbReference type="ARBA" id="ARBA00022989"/>
    </source>
</evidence>
<feature type="transmembrane region" description="Helical" evidence="11">
    <location>
        <begin position="28"/>
        <end position="46"/>
    </location>
</feature>
<feature type="domain" description="PLD phosphodiesterase" evidence="12">
    <location>
        <begin position="240"/>
        <end position="267"/>
    </location>
</feature>
<evidence type="ECO:0000256" key="10">
    <source>
        <dbReference type="ARBA" id="ARBA00029594"/>
    </source>
</evidence>
<protein>
    <recommendedName>
        <fullName evidence="4">Phospholipase D</fullName>
    </recommendedName>
    <alternativeName>
        <fullName evidence="10">Choline phosphatase</fullName>
    </alternativeName>
</protein>
<keyword evidence="5" id="KW-1003">Cell membrane</keyword>
<feature type="domain" description="PLD phosphodiesterase" evidence="12">
    <location>
        <begin position="419"/>
        <end position="446"/>
    </location>
</feature>
<dbReference type="GO" id="GO:0005886">
    <property type="term" value="C:plasma membrane"/>
    <property type="evidence" value="ECO:0007669"/>
    <property type="project" value="UniProtKB-SubCell"/>
</dbReference>
<accession>A0A7W6P3T2</accession>
<dbReference type="GO" id="GO:0005576">
    <property type="term" value="C:extracellular region"/>
    <property type="evidence" value="ECO:0007669"/>
    <property type="project" value="UniProtKB-SubCell"/>
</dbReference>
<dbReference type="PROSITE" id="PS50035">
    <property type="entry name" value="PLD"/>
    <property type="match status" value="2"/>
</dbReference>
<evidence type="ECO:0000256" key="2">
    <source>
        <dbReference type="ARBA" id="ARBA00004613"/>
    </source>
</evidence>
<dbReference type="GO" id="GO:0032049">
    <property type="term" value="P:cardiolipin biosynthetic process"/>
    <property type="evidence" value="ECO:0007669"/>
    <property type="project" value="UniProtKB-ARBA"/>
</dbReference>
<keyword evidence="14" id="KW-1185">Reference proteome</keyword>
<dbReference type="PANTHER" id="PTHR21248">
    <property type="entry name" value="CARDIOLIPIN SYNTHASE"/>
    <property type="match status" value="1"/>
</dbReference>
<dbReference type="SMART" id="SM00155">
    <property type="entry name" value="PLDc"/>
    <property type="match status" value="2"/>
</dbReference>
<keyword evidence="13" id="KW-0808">Transferase</keyword>
<gene>
    <name evidence="13" type="ORF">GGQ66_003727</name>
</gene>
<dbReference type="Pfam" id="PF13396">
    <property type="entry name" value="PLDc_N"/>
    <property type="match status" value="1"/>
</dbReference>
<comment type="subcellular location">
    <subcellularLocation>
        <location evidence="3">Cell membrane</location>
        <topology evidence="3">Multi-pass membrane protein</topology>
    </subcellularLocation>
    <subcellularLocation>
        <location evidence="2">Secreted</location>
    </subcellularLocation>
</comment>
<evidence type="ECO:0000256" key="4">
    <source>
        <dbReference type="ARBA" id="ARBA00018392"/>
    </source>
</evidence>
<evidence type="ECO:0000256" key="7">
    <source>
        <dbReference type="ARBA" id="ARBA00022692"/>
    </source>
</evidence>
<comment type="function">
    <text evidence="1">Could be a virulence factor.</text>
</comment>
<comment type="caution">
    <text evidence="13">The sequence shown here is derived from an EMBL/GenBank/DDBJ whole genome shotgun (WGS) entry which is preliminary data.</text>
</comment>
<evidence type="ECO:0000313" key="14">
    <source>
        <dbReference type="Proteomes" id="UP000584824"/>
    </source>
</evidence>
<sequence length="506" mass="55821">MPSSFSRSTLFSAAVAPYIASMELVSHYWPHILAVLSFCVGALAAVHAAMNKDEVRSAIGWVGVIMLSPFVGAALYLFAGVNRIRRSNVGLQWTRMLTGPPEHIARYDVNPETITECYGRRFTSLMVLGNRITPHQLTTGNGIEMLERGDDAYDAMCAAIDTAQRSIILESYIFDRDPVGKRLADCLIAAHRRGVAVRVLVDAVGARYSFPSILSRFRKAGVPVNVFNGNVIVGLRLPYANLRTHRKILVIDGAVAFTGGMNIRAGFSHRLNGERTLLDTHFRVRGRVVADLFFIAAADWRFASGETLDGDAWRIVDPDGTPGGPVIIRAVPSGPDRSVETNARLLMGALSVARSNIRIMSPYFLPDRELISALTTAARRGVEVDIVVPGVSNLVLVDRAMTAQFDQFLKNYCRIWRSSGPFNHSKLMTIDGRWSYTGSSNLDGRSLRLNFEIDLEVYDSAFAAQVERRIDAAIADAQPVTLEALQARPFPVRLLERILWLGSPYL</sequence>
<dbReference type="AlphaFoldDB" id="A0A7W6P3T2"/>
<evidence type="ECO:0000256" key="11">
    <source>
        <dbReference type="SAM" id="Phobius"/>
    </source>
</evidence>
<dbReference type="SUPFAM" id="SSF56024">
    <property type="entry name" value="Phospholipase D/nuclease"/>
    <property type="match status" value="2"/>
</dbReference>
<name>A0A7W6P3T2_9HYPH</name>
<dbReference type="CDD" id="cd09163">
    <property type="entry name" value="PLDc_CLS_unchar2_2"/>
    <property type="match status" value="1"/>
</dbReference>
<evidence type="ECO:0000256" key="9">
    <source>
        <dbReference type="ARBA" id="ARBA00023136"/>
    </source>
</evidence>
<dbReference type="InterPro" id="IPR027379">
    <property type="entry name" value="CLS_N"/>
</dbReference>
<keyword evidence="6" id="KW-0964">Secreted</keyword>
<dbReference type="InterPro" id="IPR025202">
    <property type="entry name" value="PLD-like_dom"/>
</dbReference>
<dbReference type="EMBL" id="JACIDU010000017">
    <property type="protein sequence ID" value="MBB4105144.1"/>
    <property type="molecule type" value="Genomic_DNA"/>
</dbReference>